<dbReference type="Proteomes" id="UP001459277">
    <property type="component" value="Unassembled WGS sequence"/>
</dbReference>
<sequence length="150" mass="16606">MASSKNVRKRLEEVEMARVLAEKARDLAEQDEYDLGVAETEEALRAERVENVFYSLAILESIPSGSKTDSEVAKMGKDTLANVLPSSNKLTERAEHLEVIEKEKDAAQGVAPDAIKPSTATQGPPTEKEVSQKMEIVRPPFLSLPRWLTQ</sequence>
<evidence type="ECO:0000256" key="1">
    <source>
        <dbReference type="SAM" id="MobiDB-lite"/>
    </source>
</evidence>
<feature type="region of interest" description="Disordered" evidence="1">
    <location>
        <begin position="106"/>
        <end position="135"/>
    </location>
</feature>
<accession>A0AAW2DKZ3</accession>
<protein>
    <submittedName>
        <fullName evidence="2">Uncharacterized protein</fullName>
    </submittedName>
</protein>
<organism evidence="2 3">
    <name type="scientific">Lithocarpus litseifolius</name>
    <dbReference type="NCBI Taxonomy" id="425828"/>
    <lineage>
        <taxon>Eukaryota</taxon>
        <taxon>Viridiplantae</taxon>
        <taxon>Streptophyta</taxon>
        <taxon>Embryophyta</taxon>
        <taxon>Tracheophyta</taxon>
        <taxon>Spermatophyta</taxon>
        <taxon>Magnoliopsida</taxon>
        <taxon>eudicotyledons</taxon>
        <taxon>Gunneridae</taxon>
        <taxon>Pentapetalae</taxon>
        <taxon>rosids</taxon>
        <taxon>fabids</taxon>
        <taxon>Fagales</taxon>
        <taxon>Fagaceae</taxon>
        <taxon>Lithocarpus</taxon>
    </lineage>
</organism>
<dbReference type="EMBL" id="JAZDWU010000002">
    <property type="protein sequence ID" value="KAL0010238.1"/>
    <property type="molecule type" value="Genomic_DNA"/>
</dbReference>
<proteinExistence type="predicted"/>
<gene>
    <name evidence="2" type="ORF">SO802_005346</name>
</gene>
<name>A0AAW2DKZ3_9ROSI</name>
<comment type="caution">
    <text evidence="2">The sequence shown here is derived from an EMBL/GenBank/DDBJ whole genome shotgun (WGS) entry which is preliminary data.</text>
</comment>
<feature type="compositionally biased region" description="Basic and acidic residues" evidence="1">
    <location>
        <begin position="126"/>
        <end position="135"/>
    </location>
</feature>
<evidence type="ECO:0000313" key="3">
    <source>
        <dbReference type="Proteomes" id="UP001459277"/>
    </source>
</evidence>
<keyword evidence="3" id="KW-1185">Reference proteome</keyword>
<dbReference type="AlphaFoldDB" id="A0AAW2DKZ3"/>
<evidence type="ECO:0000313" key="2">
    <source>
        <dbReference type="EMBL" id="KAL0010238.1"/>
    </source>
</evidence>
<reference evidence="2 3" key="1">
    <citation type="submission" date="2024-01" db="EMBL/GenBank/DDBJ databases">
        <title>A telomere-to-telomere, gap-free genome of sweet tea (Lithocarpus litseifolius).</title>
        <authorList>
            <person name="Zhou J."/>
        </authorList>
    </citation>
    <scope>NUCLEOTIDE SEQUENCE [LARGE SCALE GENOMIC DNA]</scope>
    <source>
        <strain evidence="2">Zhou-2022a</strain>
        <tissue evidence="2">Leaf</tissue>
    </source>
</reference>